<proteinExistence type="predicted"/>
<evidence type="ECO:0000313" key="2">
    <source>
        <dbReference type="Proteomes" id="UP000774617"/>
    </source>
</evidence>
<organism evidence="1 2">
    <name type="scientific">Macrophomina phaseolina</name>
    <dbReference type="NCBI Taxonomy" id="35725"/>
    <lineage>
        <taxon>Eukaryota</taxon>
        <taxon>Fungi</taxon>
        <taxon>Dikarya</taxon>
        <taxon>Ascomycota</taxon>
        <taxon>Pezizomycotina</taxon>
        <taxon>Dothideomycetes</taxon>
        <taxon>Dothideomycetes incertae sedis</taxon>
        <taxon>Botryosphaeriales</taxon>
        <taxon>Botryosphaeriaceae</taxon>
        <taxon>Macrophomina</taxon>
    </lineage>
</organism>
<accession>A0ABQ8G9N6</accession>
<dbReference type="Proteomes" id="UP000774617">
    <property type="component" value="Unassembled WGS sequence"/>
</dbReference>
<sequence>MAPSSSSALAVWARNHPHTSVKIVDDADFTIRIYEYQDVRTAPGQLPPIKLTSDFAVRKDVLTTYSEPFTCMLGERWMAPDANLIELKGNDWILNLAMEILFRALHHAPLTDASAETNIDVVWSIVMAGDMWRFSRGDMIAIIGDWFAGWAEKNLREQDMGRKTKTNSRHVVAQVALYPCWLFNYAPGFMAATKWLVYNSTHVKECNPTKHKEIHLPKRICRKHQLSDPSQGQPTHCWTEQLNAARGRLKGVMHDALWGPMEKVLRNSDCECWEKTTARFERALLALEVFPLERTYSQTSVVALLGRLKAFKHIPNHEPCSACAIPYEDVVEKAIQHVTRYFDGLCLRCMAASHPDTANLDLYWSQKRFATWHSGGCCRGYGSPHGNPSWYFSYMGTDDFTTAKERWFKLVDGRKER</sequence>
<gene>
    <name evidence="1" type="ORF">B0J12DRAFT_699914</name>
</gene>
<reference evidence="1 2" key="1">
    <citation type="journal article" date="2021" name="Nat. Commun.">
        <title>Genetic determinants of endophytism in the Arabidopsis root mycobiome.</title>
        <authorList>
            <person name="Mesny F."/>
            <person name="Miyauchi S."/>
            <person name="Thiergart T."/>
            <person name="Pickel B."/>
            <person name="Atanasova L."/>
            <person name="Karlsson M."/>
            <person name="Huettel B."/>
            <person name="Barry K.W."/>
            <person name="Haridas S."/>
            <person name="Chen C."/>
            <person name="Bauer D."/>
            <person name="Andreopoulos W."/>
            <person name="Pangilinan J."/>
            <person name="LaButti K."/>
            <person name="Riley R."/>
            <person name="Lipzen A."/>
            <person name="Clum A."/>
            <person name="Drula E."/>
            <person name="Henrissat B."/>
            <person name="Kohler A."/>
            <person name="Grigoriev I.V."/>
            <person name="Martin F.M."/>
            <person name="Hacquard S."/>
        </authorList>
    </citation>
    <scope>NUCLEOTIDE SEQUENCE [LARGE SCALE GENOMIC DNA]</scope>
    <source>
        <strain evidence="1 2">MPI-SDFR-AT-0080</strain>
    </source>
</reference>
<evidence type="ECO:0008006" key="3">
    <source>
        <dbReference type="Google" id="ProtNLM"/>
    </source>
</evidence>
<protein>
    <recommendedName>
        <fullName evidence="3">BTB domain-containing protein</fullName>
    </recommendedName>
</protein>
<name>A0ABQ8G9N6_9PEZI</name>
<evidence type="ECO:0000313" key="1">
    <source>
        <dbReference type="EMBL" id="KAH7049274.1"/>
    </source>
</evidence>
<dbReference type="EMBL" id="JAGTJR010000014">
    <property type="protein sequence ID" value="KAH7049274.1"/>
    <property type="molecule type" value="Genomic_DNA"/>
</dbReference>
<comment type="caution">
    <text evidence="1">The sequence shown here is derived from an EMBL/GenBank/DDBJ whole genome shotgun (WGS) entry which is preliminary data.</text>
</comment>
<keyword evidence="2" id="KW-1185">Reference proteome</keyword>